<protein>
    <submittedName>
        <fullName evidence="2">Uncharacterized protein</fullName>
    </submittedName>
</protein>
<gene>
    <name evidence="2" type="ORF">GSH16_02555</name>
</gene>
<keyword evidence="3" id="KW-1185">Reference proteome</keyword>
<evidence type="ECO:0000256" key="1">
    <source>
        <dbReference type="SAM" id="Phobius"/>
    </source>
</evidence>
<evidence type="ECO:0000313" key="3">
    <source>
        <dbReference type="Proteomes" id="UP000436016"/>
    </source>
</evidence>
<feature type="transmembrane region" description="Helical" evidence="1">
    <location>
        <begin position="69"/>
        <end position="89"/>
    </location>
</feature>
<dbReference type="EMBL" id="WUWG01000001">
    <property type="protein sequence ID" value="MXU64314.1"/>
    <property type="molecule type" value="Genomic_DNA"/>
</dbReference>
<name>A0A6B0TSS2_9RHOB</name>
<reference evidence="2 3" key="1">
    <citation type="submission" date="2019-12" db="EMBL/GenBank/DDBJ databases">
        <title>Strain KN286 was isolated from seawater, which was collected from Caroline Seamount in the tropical western Pacific.</title>
        <authorList>
            <person name="Wang Q."/>
        </authorList>
    </citation>
    <scope>NUCLEOTIDE SEQUENCE [LARGE SCALE GENOMIC DNA]</scope>
    <source>
        <strain evidence="2 3">KN286</strain>
    </source>
</reference>
<proteinExistence type="predicted"/>
<feature type="transmembrane region" description="Helical" evidence="1">
    <location>
        <begin position="101"/>
        <end position="124"/>
    </location>
</feature>
<comment type="caution">
    <text evidence="2">The sequence shown here is derived from an EMBL/GenBank/DDBJ whole genome shotgun (WGS) entry which is preliminary data.</text>
</comment>
<dbReference type="AlphaFoldDB" id="A0A6B0TSS2"/>
<sequence>MSFKRLLAGQLLFGLAALAFLTASLIWRQTTGAPLSVAPVLPSMAMFLVYLGILDLGRRGYVGWYRIGMIPALLVFGGGGVIGNILRYLEAGLADYASLPVFVIAVGINSFGTLLNLCAALGLFQKDDPL</sequence>
<dbReference type="RefSeq" id="WP_160851545.1">
    <property type="nucleotide sequence ID" value="NZ_WUWG01000001.1"/>
</dbReference>
<keyword evidence="1" id="KW-0472">Membrane</keyword>
<keyword evidence="1" id="KW-1133">Transmembrane helix</keyword>
<feature type="transmembrane region" description="Helical" evidence="1">
    <location>
        <begin position="38"/>
        <end position="57"/>
    </location>
</feature>
<evidence type="ECO:0000313" key="2">
    <source>
        <dbReference type="EMBL" id="MXU64314.1"/>
    </source>
</evidence>
<accession>A0A6B0TSS2</accession>
<keyword evidence="1" id="KW-0812">Transmembrane</keyword>
<organism evidence="2 3">
    <name type="scientific">Oceanomicrobium pacificus</name>
    <dbReference type="NCBI Taxonomy" id="2692916"/>
    <lineage>
        <taxon>Bacteria</taxon>
        <taxon>Pseudomonadati</taxon>
        <taxon>Pseudomonadota</taxon>
        <taxon>Alphaproteobacteria</taxon>
        <taxon>Rhodobacterales</taxon>
        <taxon>Paracoccaceae</taxon>
        <taxon>Oceanomicrobium</taxon>
    </lineage>
</organism>
<dbReference type="Proteomes" id="UP000436016">
    <property type="component" value="Unassembled WGS sequence"/>
</dbReference>